<reference evidence="13 14" key="1">
    <citation type="submission" date="2016-04" db="EMBL/GenBank/DDBJ databases">
        <title>The genome of Intoshia linei affirms orthonectids as highly simplified spiralians.</title>
        <authorList>
            <person name="Mikhailov K.V."/>
            <person name="Slusarev G.S."/>
            <person name="Nikitin M.A."/>
            <person name="Logacheva M.D."/>
            <person name="Penin A."/>
            <person name="Aleoshin V."/>
            <person name="Panchin Y.V."/>
        </authorList>
    </citation>
    <scope>NUCLEOTIDE SEQUENCE [LARGE SCALE GENOMIC DNA]</scope>
    <source>
        <strain evidence="13">Intl2013</strain>
        <tissue evidence="13">Whole animal</tissue>
    </source>
</reference>
<evidence type="ECO:0000256" key="5">
    <source>
        <dbReference type="ARBA" id="ARBA00022695"/>
    </source>
</evidence>
<evidence type="ECO:0000256" key="9">
    <source>
        <dbReference type="ARBA" id="ARBA00024191"/>
    </source>
</evidence>
<dbReference type="Proteomes" id="UP000078046">
    <property type="component" value="Unassembled WGS sequence"/>
</dbReference>
<keyword evidence="4" id="KW-0808">Transferase</keyword>
<dbReference type="Pfam" id="PF01467">
    <property type="entry name" value="CTP_transf_like"/>
    <property type="match status" value="2"/>
</dbReference>
<comment type="pathway">
    <text evidence="9">Phospholipid metabolism; phosphatidylethanolamine biosynthesis; phosphatidylethanolamine from ethanolamine: step 2/3.</text>
</comment>
<dbReference type="InterPro" id="IPR041723">
    <property type="entry name" value="CCT"/>
</dbReference>
<evidence type="ECO:0000313" key="13">
    <source>
        <dbReference type="EMBL" id="OAF71257.1"/>
    </source>
</evidence>
<keyword evidence="5" id="KW-0548">Nucleotidyltransferase</keyword>
<evidence type="ECO:0000256" key="2">
    <source>
        <dbReference type="ARBA" id="ARBA00010101"/>
    </source>
</evidence>
<organism evidence="13 14">
    <name type="scientific">Intoshia linei</name>
    <dbReference type="NCBI Taxonomy" id="1819745"/>
    <lineage>
        <taxon>Eukaryota</taxon>
        <taxon>Metazoa</taxon>
        <taxon>Spiralia</taxon>
        <taxon>Lophotrochozoa</taxon>
        <taxon>Mesozoa</taxon>
        <taxon>Orthonectida</taxon>
        <taxon>Rhopaluridae</taxon>
        <taxon>Intoshia</taxon>
    </lineage>
</organism>
<dbReference type="Gene3D" id="3.40.50.620">
    <property type="entry name" value="HUPs"/>
    <property type="match status" value="2"/>
</dbReference>
<dbReference type="EMBL" id="LWCA01000066">
    <property type="protein sequence ID" value="OAF71257.1"/>
    <property type="molecule type" value="Genomic_DNA"/>
</dbReference>
<keyword evidence="3" id="KW-0444">Lipid biosynthesis</keyword>
<sequence length="340" mass="38696">MSQIVRVWTDGCFDMVHYGHCNAIRQAKELGDYLIVGVHSDAEILKHKGPPVFNERERYDMIRALKWVDEVIEDAPYITSIDTLNKYNCDFCVHGDDITLTSDGKDTYEIVKNLNRYREIPRTKGISTTDLVGRMLLATKKHHEVDEDVLYGDYQSTTFFHVIFRPVISIIFSINTLKSPYTGSQYYATTGMIEMFSKNKENIAKQNIVYVDGGFDMCLNVSFTRVLEESATHGDFLIVGVQSDSLINKIKGGNNPIMNMHERVLGVLANKHTCEVVMNSPYCITPSLVSQFNISKICCCSDQYDNDRFKHVREMGILVKLNISTLSSVDVILNRMISNR</sequence>
<comment type="caution">
    <text evidence="13">The sequence shown here is derived from an EMBL/GenBank/DDBJ whole genome shotgun (WGS) entry which is preliminary data.</text>
</comment>
<dbReference type="PANTHER" id="PTHR45780:SF2">
    <property type="entry name" value="ETHANOLAMINE-PHOSPHATE CYTIDYLYLTRANSFERASE"/>
    <property type="match status" value="1"/>
</dbReference>
<dbReference type="InterPro" id="IPR044608">
    <property type="entry name" value="Ect1/PCYT2"/>
</dbReference>
<keyword evidence="6" id="KW-0443">Lipid metabolism</keyword>
<proteinExistence type="inferred from homology"/>
<dbReference type="NCBIfam" id="TIGR00125">
    <property type="entry name" value="cyt_tran_rel"/>
    <property type="match status" value="1"/>
</dbReference>
<evidence type="ECO:0000256" key="4">
    <source>
        <dbReference type="ARBA" id="ARBA00022679"/>
    </source>
</evidence>
<dbReference type="CDD" id="cd02174">
    <property type="entry name" value="CCT"/>
    <property type="match status" value="1"/>
</dbReference>
<evidence type="ECO:0000256" key="10">
    <source>
        <dbReference type="ARBA" id="ARBA00024221"/>
    </source>
</evidence>
<dbReference type="EC" id="2.7.7.14" evidence="10"/>
<protein>
    <recommendedName>
        <fullName evidence="10">ethanolamine-phosphate cytidylyltransferase</fullName>
        <ecNumber evidence="10">2.7.7.14</ecNumber>
    </recommendedName>
    <alternativeName>
        <fullName evidence="11">CTP:phosphoethanolamine cytidylyltransferase</fullName>
    </alternativeName>
</protein>
<dbReference type="InterPro" id="IPR014729">
    <property type="entry name" value="Rossmann-like_a/b/a_fold"/>
</dbReference>
<evidence type="ECO:0000256" key="1">
    <source>
        <dbReference type="ARBA" id="ARBA00005189"/>
    </source>
</evidence>
<dbReference type="GO" id="GO:0004306">
    <property type="term" value="F:ethanolamine-phosphate cytidylyltransferase activity"/>
    <property type="evidence" value="ECO:0007669"/>
    <property type="project" value="UniProtKB-EC"/>
</dbReference>
<dbReference type="GO" id="GO:0005737">
    <property type="term" value="C:cytoplasm"/>
    <property type="evidence" value="ECO:0007669"/>
    <property type="project" value="TreeGrafter"/>
</dbReference>
<comment type="pathway">
    <text evidence="1">Lipid metabolism.</text>
</comment>
<accession>A0A177BAC0</accession>
<comment type="similarity">
    <text evidence="2">Belongs to the cytidylyltransferase family.</text>
</comment>
<keyword evidence="7" id="KW-0594">Phospholipid biosynthesis</keyword>
<keyword evidence="14" id="KW-1185">Reference proteome</keyword>
<evidence type="ECO:0000259" key="12">
    <source>
        <dbReference type="Pfam" id="PF01467"/>
    </source>
</evidence>
<keyword evidence="8" id="KW-1208">Phospholipid metabolism</keyword>
<dbReference type="GO" id="GO:0006646">
    <property type="term" value="P:phosphatidylethanolamine biosynthetic process"/>
    <property type="evidence" value="ECO:0007669"/>
    <property type="project" value="UniProtKB-UniPathway"/>
</dbReference>
<gene>
    <name evidence="13" type="ORF">A3Q56_00970</name>
</gene>
<dbReference type="InterPro" id="IPR004821">
    <property type="entry name" value="Cyt_trans-like"/>
</dbReference>
<evidence type="ECO:0000256" key="8">
    <source>
        <dbReference type="ARBA" id="ARBA00023264"/>
    </source>
</evidence>
<feature type="domain" description="Cytidyltransferase-like" evidence="12">
    <location>
        <begin position="225"/>
        <end position="323"/>
    </location>
</feature>
<dbReference type="AlphaFoldDB" id="A0A177BAC0"/>
<evidence type="ECO:0000313" key="14">
    <source>
        <dbReference type="Proteomes" id="UP000078046"/>
    </source>
</evidence>
<dbReference type="UniPathway" id="UPA00558">
    <property type="reaction ID" value="UER00742"/>
</dbReference>
<name>A0A177BAC0_9BILA</name>
<evidence type="ECO:0000256" key="3">
    <source>
        <dbReference type="ARBA" id="ARBA00022516"/>
    </source>
</evidence>
<evidence type="ECO:0000256" key="7">
    <source>
        <dbReference type="ARBA" id="ARBA00023209"/>
    </source>
</evidence>
<feature type="domain" description="Cytidyltransferase-like" evidence="12">
    <location>
        <begin position="8"/>
        <end position="132"/>
    </location>
</feature>
<dbReference type="PANTHER" id="PTHR45780">
    <property type="entry name" value="ETHANOLAMINE-PHOSPHATE CYTIDYLYLTRANSFERASE"/>
    <property type="match status" value="1"/>
</dbReference>
<dbReference type="OrthoDB" id="40021at2759"/>
<evidence type="ECO:0000256" key="6">
    <source>
        <dbReference type="ARBA" id="ARBA00023098"/>
    </source>
</evidence>
<evidence type="ECO:0000256" key="11">
    <source>
        <dbReference type="ARBA" id="ARBA00031473"/>
    </source>
</evidence>
<dbReference type="SUPFAM" id="SSF52374">
    <property type="entry name" value="Nucleotidylyl transferase"/>
    <property type="match status" value="2"/>
</dbReference>